<organism evidence="1 2">
    <name type="scientific">Deinococcus xianganensis</name>
    <dbReference type="NCBI Taxonomy" id="1507289"/>
    <lineage>
        <taxon>Bacteria</taxon>
        <taxon>Thermotogati</taxon>
        <taxon>Deinococcota</taxon>
        <taxon>Deinococci</taxon>
        <taxon>Deinococcales</taxon>
        <taxon>Deinococcaceae</taxon>
        <taxon>Deinococcus</taxon>
    </lineage>
</organism>
<dbReference type="EMBL" id="WVHK01000096">
    <property type="protein sequence ID" value="MXV21451.1"/>
    <property type="molecule type" value="Genomic_DNA"/>
</dbReference>
<protein>
    <submittedName>
        <fullName evidence="1">Uncharacterized protein</fullName>
    </submittedName>
</protein>
<gene>
    <name evidence="1" type="ORF">GLX28_17660</name>
</gene>
<name>A0A6I4YN39_9DEIO</name>
<evidence type="ECO:0000313" key="2">
    <source>
        <dbReference type="Proteomes" id="UP000430519"/>
    </source>
</evidence>
<keyword evidence="2" id="KW-1185">Reference proteome</keyword>
<sequence length="220" mass="24736">MPELEVHFTPRQLARSSSDIERLIELAGDPDPRVIEALFDHDALFPRDPHHGFSAAPWTEPVTPTWGTPRFAVRPTIEQWRRLADRLLDNPALDSLNPSPLLRWLFDLPEPPDPHVLLERPHLRLAAAGHWCTPPALRSTLFDEAMSTRDLETLEHLLFSRRLQAEQQAAVLGILPIETRALVLQSGAATHPLLEELADDPNLTRDLIDPDGSGTVNYGY</sequence>
<reference evidence="1 2" key="1">
    <citation type="submission" date="2019-11" db="EMBL/GenBank/DDBJ databases">
        <title>Genome sequence of Deinococcus xianganensis Y35, AI-2 producing algicidal bacterium, isolated from lake water.</title>
        <authorList>
            <person name="Li Y."/>
        </authorList>
    </citation>
    <scope>NUCLEOTIDE SEQUENCE [LARGE SCALE GENOMIC DNA]</scope>
    <source>
        <strain evidence="1 2">Y35</strain>
    </source>
</reference>
<comment type="caution">
    <text evidence="1">The sequence shown here is derived from an EMBL/GenBank/DDBJ whole genome shotgun (WGS) entry which is preliminary data.</text>
</comment>
<dbReference type="AlphaFoldDB" id="A0A6I4YN39"/>
<proteinExistence type="predicted"/>
<dbReference type="RefSeq" id="WP_160981719.1">
    <property type="nucleotide sequence ID" value="NZ_WVHK01000096.1"/>
</dbReference>
<dbReference type="Proteomes" id="UP000430519">
    <property type="component" value="Unassembled WGS sequence"/>
</dbReference>
<evidence type="ECO:0000313" key="1">
    <source>
        <dbReference type="EMBL" id="MXV21451.1"/>
    </source>
</evidence>
<accession>A0A6I4YN39</accession>